<sequence length="630" mass="71275">MRRSLSIVIAIFVSGCFGPVVWGMAEEQPNILLIMADDLGYADLGCYGGEIDTPNLDRLAENGVRFSHFRVTPMCTTTRVALMAGMSYQAAGEGSYKHAIPLPTLLQEAGYRTMMTGKWHAGKADPRSPEVFDRFFGFLGGMTDCYAGGNDWFLGEEPFNDFGSDFDATTAITDEAIVFMDEAIDDEEPFFMFVSYNAPHHPLQARRDTVEKYRGHYADGYEAVREARYERQLEMGLVDPDWTPSPPGVEVRRWDDLPEDRREIEDFRMAAYAAMVDEMDAGIGRLLDLLKESGQYDDTLVIFFSDNGGDYGNGSILTDENQVPWLPHNNPTSSNGWAWVKNTPFANYKHASHEGALAVPMIVHWPKYLEQPAGVIEDERIDVTDIYPTLLDVTGVSYPGKAAGLRPLTGYSFLPVLTDDETFNAPPRFLWFAQSRAWIEDDMKVVSLYGGPWQLYDMRADRTEQHDLSDERPKETARFADKWMNYAKSIGMPRTKRLPPKPGQHGWGYHRLRMFSPFLVDTFPANSQLTAPGSQRLEMNFSKPVSFSKTSENFIQLYEVGDEKYPVWTGDRNDAKLKNKNTALVFDDVPKLKPDTQYFVLIKPGSFKVGGRPVGVINDGAYWWRFRTSD</sequence>
<dbReference type="RefSeq" id="WP_317835853.1">
    <property type="nucleotide sequence ID" value="NZ_CP136920.1"/>
</dbReference>
<dbReference type="SUPFAM" id="SSF53649">
    <property type="entry name" value="Alkaline phosphatase-like"/>
    <property type="match status" value="1"/>
</dbReference>
<dbReference type="InterPro" id="IPR017850">
    <property type="entry name" value="Alkaline_phosphatase_core_sf"/>
</dbReference>
<name>A0AAQ3QXZ3_9BACT</name>
<dbReference type="EC" id="3.1.6.-" evidence="4"/>
<dbReference type="CDD" id="cd16025">
    <property type="entry name" value="PAS_like"/>
    <property type="match status" value="1"/>
</dbReference>
<dbReference type="Gene3D" id="3.40.720.10">
    <property type="entry name" value="Alkaline Phosphatase, subunit A"/>
    <property type="match status" value="1"/>
</dbReference>
<evidence type="ECO:0000256" key="2">
    <source>
        <dbReference type="ARBA" id="ARBA00022801"/>
    </source>
</evidence>
<dbReference type="GO" id="GO:0004065">
    <property type="term" value="F:arylsulfatase activity"/>
    <property type="evidence" value="ECO:0007669"/>
    <property type="project" value="TreeGrafter"/>
</dbReference>
<evidence type="ECO:0000256" key="1">
    <source>
        <dbReference type="ARBA" id="ARBA00008779"/>
    </source>
</evidence>
<keyword evidence="2 4" id="KW-0378">Hydrolase</keyword>
<dbReference type="PANTHER" id="PTHR42693:SF53">
    <property type="entry name" value="ENDO-4-O-SULFATASE"/>
    <property type="match status" value="1"/>
</dbReference>
<organism evidence="4 5">
    <name type="scientific">Rubellicoccus peritrichatus</name>
    <dbReference type="NCBI Taxonomy" id="3080537"/>
    <lineage>
        <taxon>Bacteria</taxon>
        <taxon>Pseudomonadati</taxon>
        <taxon>Verrucomicrobiota</taxon>
        <taxon>Opitutia</taxon>
        <taxon>Puniceicoccales</taxon>
        <taxon>Cerasicoccaceae</taxon>
        <taxon>Rubellicoccus</taxon>
    </lineage>
</organism>
<dbReference type="InterPro" id="IPR000917">
    <property type="entry name" value="Sulfatase_N"/>
</dbReference>
<dbReference type="Gene3D" id="3.30.1120.10">
    <property type="match status" value="1"/>
</dbReference>
<reference evidence="4 5" key="1">
    <citation type="submission" date="2023-10" db="EMBL/GenBank/DDBJ databases">
        <title>Rubellicoccus peritrichatus gen. nov., sp. nov., isolated from an algae of coral reef tank.</title>
        <authorList>
            <person name="Luo J."/>
        </authorList>
    </citation>
    <scope>NUCLEOTIDE SEQUENCE [LARGE SCALE GENOMIC DNA]</scope>
    <source>
        <strain evidence="4 5">CR14</strain>
    </source>
</reference>
<comment type="similarity">
    <text evidence="1">Belongs to the sulfatase family.</text>
</comment>
<dbReference type="Pfam" id="PF00884">
    <property type="entry name" value="Sulfatase"/>
    <property type="match status" value="1"/>
</dbReference>
<dbReference type="PROSITE" id="PS51257">
    <property type="entry name" value="PROKAR_LIPOPROTEIN"/>
    <property type="match status" value="1"/>
</dbReference>
<gene>
    <name evidence="4" type="ORF">RZN69_09400</name>
</gene>
<dbReference type="InterPro" id="IPR050738">
    <property type="entry name" value="Sulfatase"/>
</dbReference>
<evidence type="ECO:0000313" key="5">
    <source>
        <dbReference type="Proteomes" id="UP001304300"/>
    </source>
</evidence>
<dbReference type="Proteomes" id="UP001304300">
    <property type="component" value="Chromosome"/>
</dbReference>
<protein>
    <submittedName>
        <fullName evidence="4">Arylsulfatase</fullName>
        <ecNumber evidence="4">3.1.6.-</ecNumber>
    </submittedName>
</protein>
<dbReference type="EMBL" id="CP136920">
    <property type="protein sequence ID" value="WOO43305.1"/>
    <property type="molecule type" value="Genomic_DNA"/>
</dbReference>
<dbReference type="KEGG" id="puo:RZN69_09400"/>
<feature type="domain" description="Sulfatase N-terminal" evidence="3">
    <location>
        <begin position="29"/>
        <end position="396"/>
    </location>
</feature>
<evidence type="ECO:0000259" key="3">
    <source>
        <dbReference type="Pfam" id="PF00884"/>
    </source>
</evidence>
<keyword evidence="5" id="KW-1185">Reference proteome</keyword>
<dbReference type="AlphaFoldDB" id="A0AAQ3QXZ3"/>
<dbReference type="PANTHER" id="PTHR42693">
    <property type="entry name" value="ARYLSULFATASE FAMILY MEMBER"/>
    <property type="match status" value="1"/>
</dbReference>
<evidence type="ECO:0000313" key="4">
    <source>
        <dbReference type="EMBL" id="WOO43305.1"/>
    </source>
</evidence>
<proteinExistence type="inferred from homology"/>
<accession>A0AAQ3QXZ3</accession>